<evidence type="ECO:0000313" key="1">
    <source>
        <dbReference type="EMBL" id="XDQ44237.1"/>
    </source>
</evidence>
<protein>
    <recommendedName>
        <fullName evidence="2">DUF4034 domain-containing protein</fullName>
    </recommendedName>
</protein>
<gene>
    <name evidence="1" type="ORF">AB5J52_19295</name>
</gene>
<proteinExistence type="predicted"/>
<dbReference type="RefSeq" id="WP_369223191.1">
    <property type="nucleotide sequence ID" value="NZ_CP163441.1"/>
</dbReference>
<accession>A0AB39QP59</accession>
<sequence length="374" mass="40662">MNVLIDIAGAGALAYAAVTIPRNARKARALRAEAKAKAPVNIDPAKYGLVPAAQLDKRFAGPDPEADAVAAAALAGDWRRAAAYLAGAGRDWDLRWYRLGILTHAAAEDDAWLKAWRTEYPGDPAAALVHADALVVVAHKVRGAKQAKHTTAEQFEGFHRLLAESLPACQEAAWMAPEDPCPWIAQISIALGLGWSHNDFRALWAEITARDPHHFGAHMSALQYWCAKWRGSHEMMYAFAEQAAASAPQGSLLPVLRLDAMMEHAFREPKAPVYNQPFVQAAVDATLDAVDRVPAGHHRLPTVRHLLADTLFQTKRYAEAVEQFRAVGGYIGSAPWTYSADPVKAFVFARTNTFVAWEKAGCPAPPPHGHAVGR</sequence>
<name>A0AB39QP59_9ACTN</name>
<dbReference type="EMBL" id="CP163441">
    <property type="protein sequence ID" value="XDQ44237.1"/>
    <property type="molecule type" value="Genomic_DNA"/>
</dbReference>
<evidence type="ECO:0008006" key="2">
    <source>
        <dbReference type="Google" id="ProtNLM"/>
    </source>
</evidence>
<dbReference type="AlphaFoldDB" id="A0AB39QP59"/>
<reference evidence="1" key="1">
    <citation type="submission" date="2024-07" db="EMBL/GenBank/DDBJ databases">
        <authorList>
            <person name="Yu S.T."/>
        </authorList>
    </citation>
    <scope>NUCLEOTIDE SEQUENCE</scope>
    <source>
        <strain evidence="1">R39</strain>
    </source>
</reference>
<organism evidence="1">
    <name type="scientific">Streptomyces sp. R39</name>
    <dbReference type="NCBI Taxonomy" id="3238631"/>
    <lineage>
        <taxon>Bacteria</taxon>
        <taxon>Bacillati</taxon>
        <taxon>Actinomycetota</taxon>
        <taxon>Actinomycetes</taxon>
        <taxon>Kitasatosporales</taxon>
        <taxon>Streptomycetaceae</taxon>
        <taxon>Streptomyces</taxon>
    </lineage>
</organism>